<dbReference type="NCBIfam" id="NF041384">
    <property type="entry name" value="YHS_seleno_dom"/>
    <property type="match status" value="1"/>
</dbReference>
<proteinExistence type="predicted"/>
<accession>A0A917IBB7</accession>
<reference evidence="1" key="1">
    <citation type="journal article" date="2014" name="Int. J. Syst. Evol. Microbiol.">
        <title>Complete genome sequence of Corynebacterium casei LMG S-19264T (=DSM 44701T), isolated from a smear-ripened cheese.</title>
        <authorList>
            <consortium name="US DOE Joint Genome Institute (JGI-PGF)"/>
            <person name="Walter F."/>
            <person name="Albersmeier A."/>
            <person name="Kalinowski J."/>
            <person name="Ruckert C."/>
        </authorList>
    </citation>
    <scope>NUCLEOTIDE SEQUENCE</scope>
    <source>
        <strain evidence="1">CGMCC 1.12214</strain>
    </source>
</reference>
<sequence length="130" mass="14532">MTTQRIVVDPLSGLALYGYDPVAYFIDKTAAAGRPAFEWRWAGATWRFASEANRAEFMRNPEAFAPAYGGYDGEGVLRRTPIAADPTIFVLRDDRVFLFRSPEARQLFFASGGIEAADKLWPIVLKDLIP</sequence>
<name>A0A917IBB7_9HYPH</name>
<reference evidence="1" key="2">
    <citation type="submission" date="2020-09" db="EMBL/GenBank/DDBJ databases">
        <authorList>
            <person name="Sun Q."/>
            <person name="Zhou Y."/>
        </authorList>
    </citation>
    <scope>NUCLEOTIDE SEQUENCE</scope>
    <source>
        <strain evidence="1">CGMCC 1.12214</strain>
    </source>
</reference>
<protein>
    <recommendedName>
        <fullName evidence="3">YHS domain-containing protein</fullName>
    </recommendedName>
</protein>
<evidence type="ECO:0008006" key="3">
    <source>
        <dbReference type="Google" id="ProtNLM"/>
    </source>
</evidence>
<dbReference type="AlphaFoldDB" id="A0A917IBB7"/>
<dbReference type="Proteomes" id="UP000603912">
    <property type="component" value="Unassembled WGS sequence"/>
</dbReference>
<comment type="caution">
    <text evidence="1">The sequence shown here is derived from an EMBL/GenBank/DDBJ whole genome shotgun (WGS) entry which is preliminary data.</text>
</comment>
<keyword evidence="2" id="KW-1185">Reference proteome</keyword>
<evidence type="ECO:0000313" key="2">
    <source>
        <dbReference type="Proteomes" id="UP000603912"/>
    </source>
</evidence>
<evidence type="ECO:0000313" key="1">
    <source>
        <dbReference type="EMBL" id="GGH29116.1"/>
    </source>
</evidence>
<dbReference type="EMBL" id="BMES01000002">
    <property type="protein sequence ID" value="GGH29116.1"/>
    <property type="molecule type" value="Genomic_DNA"/>
</dbReference>
<gene>
    <name evidence="1" type="ORF">GCM10007036_38810</name>
</gene>
<organism evidence="1 2">
    <name type="scientific">Alsobacter metallidurans</name>
    <dbReference type="NCBI Taxonomy" id="340221"/>
    <lineage>
        <taxon>Bacteria</taxon>
        <taxon>Pseudomonadati</taxon>
        <taxon>Pseudomonadota</taxon>
        <taxon>Alphaproteobacteria</taxon>
        <taxon>Hyphomicrobiales</taxon>
        <taxon>Alsobacteraceae</taxon>
        <taxon>Alsobacter</taxon>
    </lineage>
</organism>